<keyword evidence="1" id="KW-1133">Transmembrane helix</keyword>
<keyword evidence="1" id="KW-0472">Membrane</keyword>
<reference evidence="2 3" key="1">
    <citation type="submission" date="2017-05" db="EMBL/GenBank/DDBJ databases">
        <authorList>
            <person name="Varghese N."/>
            <person name="Submissions S."/>
        </authorList>
    </citation>
    <scope>NUCLEOTIDE SEQUENCE [LARGE SCALE GENOMIC DNA]</scope>
    <source>
        <strain evidence="2 3">DSM 19036</strain>
    </source>
</reference>
<dbReference type="AlphaFoldDB" id="A0A521FUY1"/>
<sequence length="92" mass="10573">MKRKITVSLVVIFLFALATILYGDGNNTSPDIIRFGFPFPFRETYTGKSYDPNLQRENFFLYNLIGDLIVLGVTIFFSNLVLTAWIRRSNSN</sequence>
<keyword evidence="3" id="KW-1185">Reference proteome</keyword>
<organism evidence="2 3">
    <name type="scientific">Pedobacter westerhofensis</name>
    <dbReference type="NCBI Taxonomy" id="425512"/>
    <lineage>
        <taxon>Bacteria</taxon>
        <taxon>Pseudomonadati</taxon>
        <taxon>Bacteroidota</taxon>
        <taxon>Sphingobacteriia</taxon>
        <taxon>Sphingobacteriales</taxon>
        <taxon>Sphingobacteriaceae</taxon>
        <taxon>Pedobacter</taxon>
    </lineage>
</organism>
<evidence type="ECO:0000313" key="3">
    <source>
        <dbReference type="Proteomes" id="UP000320300"/>
    </source>
</evidence>
<protein>
    <submittedName>
        <fullName evidence="2">Uncharacterized protein</fullName>
    </submittedName>
</protein>
<keyword evidence="1" id="KW-0812">Transmembrane</keyword>
<gene>
    <name evidence="2" type="ORF">SAMN06265348_12214</name>
</gene>
<dbReference type="EMBL" id="FXTN01000022">
    <property type="protein sequence ID" value="SMO99370.1"/>
    <property type="molecule type" value="Genomic_DNA"/>
</dbReference>
<proteinExistence type="predicted"/>
<evidence type="ECO:0000256" key="1">
    <source>
        <dbReference type="SAM" id="Phobius"/>
    </source>
</evidence>
<dbReference type="Proteomes" id="UP000320300">
    <property type="component" value="Unassembled WGS sequence"/>
</dbReference>
<feature type="transmembrane region" description="Helical" evidence="1">
    <location>
        <begin position="59"/>
        <end position="86"/>
    </location>
</feature>
<accession>A0A521FUY1</accession>
<name>A0A521FUY1_9SPHI</name>
<evidence type="ECO:0000313" key="2">
    <source>
        <dbReference type="EMBL" id="SMO99370.1"/>
    </source>
</evidence>